<reference evidence="2" key="2">
    <citation type="journal article" date="2017" name="Plant Physiol. Biochem.">
        <title>Differential oxidative and antioxidative response of duckweed Lemna minor toward plant growth promoting/inhibiting bacteria.</title>
        <authorList>
            <person name="Ishizawa H."/>
            <person name="Kuroda M."/>
            <person name="Morikawa M."/>
            <person name="Ike M."/>
        </authorList>
    </citation>
    <scope>NUCLEOTIDE SEQUENCE [LARGE SCALE GENOMIC DNA]</scope>
    <source>
        <strain evidence="2">M6</strain>
    </source>
</reference>
<protein>
    <submittedName>
        <fullName evidence="1">Uncharacterized protein</fullName>
    </submittedName>
</protein>
<dbReference type="AlphaFoldDB" id="A0A3G9FZW1"/>
<organism evidence="1 2">
    <name type="scientific">Asticcacaulis excentricus</name>
    <dbReference type="NCBI Taxonomy" id="78587"/>
    <lineage>
        <taxon>Bacteria</taxon>
        <taxon>Pseudomonadati</taxon>
        <taxon>Pseudomonadota</taxon>
        <taxon>Alphaproteobacteria</taxon>
        <taxon>Caulobacterales</taxon>
        <taxon>Caulobacteraceae</taxon>
        <taxon>Asticcacaulis</taxon>
    </lineage>
</organism>
<name>A0A3G9FZW1_9CAUL</name>
<accession>A0A3G9FZW1</accession>
<dbReference type="Proteomes" id="UP000278756">
    <property type="component" value="Chromosome 1"/>
</dbReference>
<dbReference type="EMBL" id="AP018827">
    <property type="protein sequence ID" value="BBF79896.1"/>
    <property type="molecule type" value="Genomic_DNA"/>
</dbReference>
<proteinExistence type="predicted"/>
<dbReference type="OrthoDB" id="8098239at2"/>
<sequence>MFCSPECNTAFNNRHKERGATLYQLMMALRFERSLAKKLGLWTHICALCAAYRQEDIAKRAGRHSWRHPEHVLARLTHIFSRKIG</sequence>
<gene>
    <name evidence="1" type="ORF">EM6_0473</name>
</gene>
<evidence type="ECO:0000313" key="1">
    <source>
        <dbReference type="EMBL" id="BBF79896.1"/>
    </source>
</evidence>
<evidence type="ECO:0000313" key="2">
    <source>
        <dbReference type="Proteomes" id="UP000278756"/>
    </source>
</evidence>
<reference evidence="2" key="1">
    <citation type="journal article" date="2017" name="Biotechnol. Biofuels">
        <title>Evaluation of environmental bacterial communities as a factor affecting the growth of duckweed Lemna minor.</title>
        <authorList>
            <person name="Ishizawa H."/>
            <person name="Kuroda M."/>
            <person name="Morikawa M."/>
            <person name="Ike M."/>
        </authorList>
    </citation>
    <scope>NUCLEOTIDE SEQUENCE [LARGE SCALE GENOMIC DNA]</scope>
    <source>
        <strain evidence="2">M6</strain>
    </source>
</reference>